<evidence type="ECO:0000313" key="2">
    <source>
        <dbReference type="Proteomes" id="UP001431783"/>
    </source>
</evidence>
<accession>A0AAW1TMV0</accession>
<comment type="caution">
    <text evidence="1">The sequence shown here is derived from an EMBL/GenBank/DDBJ whole genome shotgun (WGS) entry which is preliminary data.</text>
</comment>
<gene>
    <name evidence="1" type="ORF">WA026_003002</name>
</gene>
<sequence length="94" mass="10220">MSCSTNIVDHRKARAIIRLAIARRNPNQSYLCRIRGARGGRRRGPAWGNLPRADWNAVRRVHALRAPSAALSTPASGLAVSPHIVNISECLSNA</sequence>
<protein>
    <submittedName>
        <fullName evidence="1">Uncharacterized protein</fullName>
    </submittedName>
</protein>
<dbReference type="EMBL" id="JARQZJ010000001">
    <property type="protein sequence ID" value="KAK9869252.1"/>
    <property type="molecule type" value="Genomic_DNA"/>
</dbReference>
<evidence type="ECO:0000313" key="1">
    <source>
        <dbReference type="EMBL" id="KAK9869252.1"/>
    </source>
</evidence>
<proteinExistence type="predicted"/>
<dbReference type="Proteomes" id="UP001431783">
    <property type="component" value="Unassembled WGS sequence"/>
</dbReference>
<keyword evidence="2" id="KW-1185">Reference proteome</keyword>
<reference evidence="1 2" key="1">
    <citation type="submission" date="2023-03" db="EMBL/GenBank/DDBJ databases">
        <title>Genome insight into feeding habits of ladybird beetles.</title>
        <authorList>
            <person name="Li H.-S."/>
            <person name="Huang Y.-H."/>
            <person name="Pang H."/>
        </authorList>
    </citation>
    <scope>NUCLEOTIDE SEQUENCE [LARGE SCALE GENOMIC DNA]</scope>
    <source>
        <strain evidence="1">SYSU_2023b</strain>
        <tissue evidence="1">Whole body</tissue>
    </source>
</reference>
<dbReference type="AlphaFoldDB" id="A0AAW1TMV0"/>
<organism evidence="1 2">
    <name type="scientific">Henosepilachna vigintioctopunctata</name>
    <dbReference type="NCBI Taxonomy" id="420089"/>
    <lineage>
        <taxon>Eukaryota</taxon>
        <taxon>Metazoa</taxon>
        <taxon>Ecdysozoa</taxon>
        <taxon>Arthropoda</taxon>
        <taxon>Hexapoda</taxon>
        <taxon>Insecta</taxon>
        <taxon>Pterygota</taxon>
        <taxon>Neoptera</taxon>
        <taxon>Endopterygota</taxon>
        <taxon>Coleoptera</taxon>
        <taxon>Polyphaga</taxon>
        <taxon>Cucujiformia</taxon>
        <taxon>Coccinelloidea</taxon>
        <taxon>Coccinellidae</taxon>
        <taxon>Epilachninae</taxon>
        <taxon>Epilachnini</taxon>
        <taxon>Henosepilachna</taxon>
    </lineage>
</organism>
<name>A0AAW1TMV0_9CUCU</name>